<dbReference type="EMBL" id="BGZK01002621">
    <property type="protein sequence ID" value="GBP95385.1"/>
    <property type="molecule type" value="Genomic_DNA"/>
</dbReference>
<evidence type="ECO:0000313" key="1">
    <source>
        <dbReference type="EMBL" id="GBP95385.1"/>
    </source>
</evidence>
<evidence type="ECO:0000313" key="2">
    <source>
        <dbReference type="Proteomes" id="UP000299102"/>
    </source>
</evidence>
<dbReference type="Proteomes" id="UP000299102">
    <property type="component" value="Unassembled WGS sequence"/>
</dbReference>
<proteinExistence type="predicted"/>
<organism evidence="1 2">
    <name type="scientific">Eumeta variegata</name>
    <name type="common">Bagworm moth</name>
    <name type="synonym">Eumeta japonica</name>
    <dbReference type="NCBI Taxonomy" id="151549"/>
    <lineage>
        <taxon>Eukaryota</taxon>
        <taxon>Metazoa</taxon>
        <taxon>Ecdysozoa</taxon>
        <taxon>Arthropoda</taxon>
        <taxon>Hexapoda</taxon>
        <taxon>Insecta</taxon>
        <taxon>Pterygota</taxon>
        <taxon>Neoptera</taxon>
        <taxon>Endopterygota</taxon>
        <taxon>Lepidoptera</taxon>
        <taxon>Glossata</taxon>
        <taxon>Ditrysia</taxon>
        <taxon>Tineoidea</taxon>
        <taxon>Psychidae</taxon>
        <taxon>Oiketicinae</taxon>
        <taxon>Eumeta</taxon>
    </lineage>
</organism>
<protein>
    <submittedName>
        <fullName evidence="1">Uncharacterized protein</fullName>
    </submittedName>
</protein>
<sequence>MLGQTALTCSHATPRDIIDVFAENTKCLYLARHANFAPIAELRRAYTACITASWSLSHDRCSPARCC</sequence>
<keyword evidence="2" id="KW-1185">Reference proteome</keyword>
<dbReference type="AlphaFoldDB" id="A0A4C2A8S4"/>
<accession>A0A4C2A8S4</accession>
<comment type="caution">
    <text evidence="1">The sequence shown here is derived from an EMBL/GenBank/DDBJ whole genome shotgun (WGS) entry which is preliminary data.</text>
</comment>
<gene>
    <name evidence="1" type="ORF">EVAR_67078_1</name>
</gene>
<reference evidence="1 2" key="1">
    <citation type="journal article" date="2019" name="Commun. Biol.">
        <title>The bagworm genome reveals a unique fibroin gene that provides high tensile strength.</title>
        <authorList>
            <person name="Kono N."/>
            <person name="Nakamura H."/>
            <person name="Ohtoshi R."/>
            <person name="Tomita M."/>
            <person name="Numata K."/>
            <person name="Arakawa K."/>
        </authorList>
    </citation>
    <scope>NUCLEOTIDE SEQUENCE [LARGE SCALE GENOMIC DNA]</scope>
</reference>
<name>A0A4C2A8S4_EUMVA</name>